<dbReference type="Proteomes" id="UP000654918">
    <property type="component" value="Unassembled WGS sequence"/>
</dbReference>
<evidence type="ECO:0000256" key="2">
    <source>
        <dbReference type="ARBA" id="ARBA00005466"/>
    </source>
</evidence>
<dbReference type="PROSITE" id="PS51387">
    <property type="entry name" value="FAD_PCMH"/>
    <property type="match status" value="1"/>
</dbReference>
<comment type="similarity">
    <text evidence="2">Belongs to the oxygen-dependent FAD-linked oxidoreductase family.</text>
</comment>
<dbReference type="InterPro" id="IPR016166">
    <property type="entry name" value="FAD-bd_PCMH"/>
</dbReference>
<evidence type="ECO:0000256" key="1">
    <source>
        <dbReference type="ARBA" id="ARBA00001974"/>
    </source>
</evidence>
<evidence type="ECO:0000256" key="3">
    <source>
        <dbReference type="ARBA" id="ARBA00022630"/>
    </source>
</evidence>
<feature type="signal peptide" evidence="6">
    <location>
        <begin position="1"/>
        <end position="20"/>
    </location>
</feature>
<evidence type="ECO:0000256" key="6">
    <source>
        <dbReference type="SAM" id="SignalP"/>
    </source>
</evidence>
<keyword evidence="9" id="KW-1185">Reference proteome</keyword>
<dbReference type="Pfam" id="PF01565">
    <property type="entry name" value="FAD_binding_4"/>
    <property type="match status" value="1"/>
</dbReference>
<feature type="chain" id="PRO_5034687092" evidence="6">
    <location>
        <begin position="21"/>
        <end position="419"/>
    </location>
</feature>
<dbReference type="PANTHER" id="PTHR42973">
    <property type="entry name" value="BINDING OXIDOREDUCTASE, PUTATIVE (AFU_ORTHOLOGUE AFUA_1G17690)-RELATED"/>
    <property type="match status" value="1"/>
</dbReference>
<dbReference type="GO" id="GO:0071949">
    <property type="term" value="F:FAD binding"/>
    <property type="evidence" value="ECO:0007669"/>
    <property type="project" value="InterPro"/>
</dbReference>
<evidence type="ECO:0000256" key="5">
    <source>
        <dbReference type="ARBA" id="ARBA00023002"/>
    </source>
</evidence>
<dbReference type="InterPro" id="IPR016169">
    <property type="entry name" value="FAD-bd_PCMH_sub2"/>
</dbReference>
<keyword evidence="5" id="KW-0560">Oxidoreductase</keyword>
<dbReference type="GO" id="GO:0016491">
    <property type="term" value="F:oxidoreductase activity"/>
    <property type="evidence" value="ECO:0007669"/>
    <property type="project" value="UniProtKB-KW"/>
</dbReference>
<dbReference type="InterPro" id="IPR036318">
    <property type="entry name" value="FAD-bd_PCMH-like_sf"/>
</dbReference>
<evidence type="ECO:0000313" key="8">
    <source>
        <dbReference type="EMBL" id="KAF6829568.1"/>
    </source>
</evidence>
<dbReference type="InterPro" id="IPR006094">
    <property type="entry name" value="Oxid_FAD_bind_N"/>
</dbReference>
<name>A0A8H6KEM4_9PEZI</name>
<feature type="domain" description="FAD-binding PCMH-type" evidence="7">
    <location>
        <begin position="71"/>
        <end position="243"/>
    </location>
</feature>
<accession>A0A8H6KEM4</accession>
<comment type="caution">
    <text evidence="8">The sequence shown here is derived from an EMBL/GenBank/DDBJ whole genome shotgun (WGS) entry which is preliminary data.</text>
</comment>
<dbReference type="Gene3D" id="3.40.462.20">
    <property type="match status" value="1"/>
</dbReference>
<protein>
    <submittedName>
        <fullName evidence="8">FAD binding domain-containing protein</fullName>
    </submittedName>
</protein>
<sequence>MRRYCALLFLSFTSVPLVTALVNPEASRGPPNGANLRSILTSASNNWASGTAISFAGQDSFDNATERWATYRPPTYAASISPATEKDVATAVKLATSNRLSFLATGGRHGYNTDLASLQNGIAIDLSRLNQVRVDRQARTLTVGPGARFGNIVGPVSDAGFEIQTGTASCPSMIGVTIGGGIGRQMGTLGLVADALVSARLVTADGKIVDVSANSNPELFWGIRGAGFNYGIITQATYKLQPNPTRTTYTSVDVIFPAPKNVSYFRMLETVLANQPARLSVTSSIVYNSTSNQAQIAGSWVYNGPRDAALRVMAPMLALDPSVTSISDVRWEDVSRTAAFGADAIGCVPGRNWNVYSANLRTFRASVGQTAFSRMDAFYKENPTARVSTILLEAFPNQAARAIPNSATAFPWRDTATFV</sequence>
<dbReference type="EMBL" id="WIGO01000106">
    <property type="protein sequence ID" value="KAF6829568.1"/>
    <property type="molecule type" value="Genomic_DNA"/>
</dbReference>
<proteinExistence type="inferred from homology"/>
<organism evidence="8 9">
    <name type="scientific">Colletotrichum plurivorum</name>
    <dbReference type="NCBI Taxonomy" id="2175906"/>
    <lineage>
        <taxon>Eukaryota</taxon>
        <taxon>Fungi</taxon>
        <taxon>Dikarya</taxon>
        <taxon>Ascomycota</taxon>
        <taxon>Pezizomycotina</taxon>
        <taxon>Sordariomycetes</taxon>
        <taxon>Hypocreomycetidae</taxon>
        <taxon>Glomerellales</taxon>
        <taxon>Glomerellaceae</taxon>
        <taxon>Colletotrichum</taxon>
        <taxon>Colletotrichum orchidearum species complex</taxon>
    </lineage>
</organism>
<dbReference type="PANTHER" id="PTHR42973:SF9">
    <property type="entry name" value="FAD-BINDING PCMH-TYPE DOMAIN-CONTAINING PROTEIN-RELATED"/>
    <property type="match status" value="1"/>
</dbReference>
<keyword evidence="3" id="KW-0285">Flavoprotein</keyword>
<dbReference type="SUPFAM" id="SSF56176">
    <property type="entry name" value="FAD-binding/transporter-associated domain-like"/>
    <property type="match status" value="1"/>
</dbReference>
<evidence type="ECO:0000256" key="4">
    <source>
        <dbReference type="ARBA" id="ARBA00022827"/>
    </source>
</evidence>
<dbReference type="InterPro" id="IPR050416">
    <property type="entry name" value="FAD-linked_Oxidoreductase"/>
</dbReference>
<dbReference type="Gene3D" id="3.30.465.10">
    <property type="match status" value="1"/>
</dbReference>
<keyword evidence="4" id="KW-0274">FAD</keyword>
<reference evidence="8" key="1">
    <citation type="journal article" date="2020" name="Phytopathology">
        <title>Genome Sequence Resources of Colletotrichum truncatum, C. plurivorum, C. musicola, and C. sojae: Four Species Pathogenic to Soybean (Glycine max).</title>
        <authorList>
            <person name="Rogerio F."/>
            <person name="Boufleur T.R."/>
            <person name="Ciampi-Guillardi M."/>
            <person name="Sukno S.A."/>
            <person name="Thon M.R."/>
            <person name="Massola Junior N.S."/>
            <person name="Baroncelli R."/>
        </authorList>
    </citation>
    <scope>NUCLEOTIDE SEQUENCE</scope>
    <source>
        <strain evidence="8">LFN00145</strain>
    </source>
</reference>
<evidence type="ECO:0000313" key="9">
    <source>
        <dbReference type="Proteomes" id="UP000654918"/>
    </source>
</evidence>
<dbReference type="AlphaFoldDB" id="A0A8H6KEM4"/>
<evidence type="ECO:0000259" key="7">
    <source>
        <dbReference type="PROSITE" id="PS51387"/>
    </source>
</evidence>
<comment type="cofactor">
    <cofactor evidence="1">
        <name>FAD</name>
        <dbReference type="ChEBI" id="CHEBI:57692"/>
    </cofactor>
</comment>
<keyword evidence="6" id="KW-0732">Signal</keyword>
<gene>
    <name evidence="8" type="ORF">CPLU01_07854</name>
</gene>